<sequence length="112" mass="13031">WRRWCRRPRGGPRRRCGQRTTGRCRCCPRWPRCSRPAGCAAARRSRYAAPRRCCSRCWPGRPGTAPGAAWSGCRRSGWSPRARPGSRWSASPWCRTRAGTGRRWSRPCWTRW</sequence>
<feature type="non-terminal residue" evidence="1">
    <location>
        <position position="112"/>
    </location>
</feature>
<reference evidence="1" key="1">
    <citation type="submission" date="2020-02" db="EMBL/GenBank/DDBJ databases">
        <authorList>
            <person name="Meier V. D."/>
        </authorList>
    </citation>
    <scope>NUCLEOTIDE SEQUENCE</scope>
    <source>
        <strain evidence="1">AVDCRST_MAG41</strain>
    </source>
</reference>
<name>A0A6J4HQ31_9ACTN</name>
<dbReference type="AlphaFoldDB" id="A0A6J4HQ31"/>
<dbReference type="EMBL" id="CADCTP010000090">
    <property type="protein sequence ID" value="CAA9229724.1"/>
    <property type="molecule type" value="Genomic_DNA"/>
</dbReference>
<proteinExistence type="predicted"/>
<organism evidence="1">
    <name type="scientific">uncultured Mycobacteriales bacterium</name>
    <dbReference type="NCBI Taxonomy" id="581187"/>
    <lineage>
        <taxon>Bacteria</taxon>
        <taxon>Bacillati</taxon>
        <taxon>Actinomycetota</taxon>
        <taxon>Actinomycetes</taxon>
        <taxon>Mycobacteriales</taxon>
        <taxon>environmental samples</taxon>
    </lineage>
</organism>
<evidence type="ECO:0000313" key="1">
    <source>
        <dbReference type="EMBL" id="CAA9229724.1"/>
    </source>
</evidence>
<feature type="non-terminal residue" evidence="1">
    <location>
        <position position="1"/>
    </location>
</feature>
<protein>
    <submittedName>
        <fullName evidence="1">Uncharacterized protein</fullName>
    </submittedName>
</protein>
<accession>A0A6J4HQ31</accession>
<gene>
    <name evidence="1" type="ORF">AVDCRST_MAG41-853</name>
</gene>